<dbReference type="GeneID" id="19158593"/>
<feature type="domain" description="Zn(2)-C6 fungal-type" evidence="7">
    <location>
        <begin position="41"/>
        <end position="69"/>
    </location>
</feature>
<dbReference type="Pfam" id="PF00172">
    <property type="entry name" value="Zn_clus"/>
    <property type="match status" value="1"/>
</dbReference>
<evidence type="ECO:0000256" key="4">
    <source>
        <dbReference type="ARBA" id="ARBA00023163"/>
    </source>
</evidence>
<dbReference type="InterPro" id="IPR021858">
    <property type="entry name" value="Fun_TF"/>
</dbReference>
<dbReference type="HOGENOM" id="CLU_006603_0_0_1"/>
<keyword evidence="2" id="KW-0805">Transcription regulation</keyword>
<feature type="compositionally biased region" description="Low complexity" evidence="6">
    <location>
        <begin position="1022"/>
        <end position="1034"/>
    </location>
</feature>
<gene>
    <name evidence="8" type="ORF">A1O1_03703</name>
</gene>
<dbReference type="Proteomes" id="UP000019484">
    <property type="component" value="Unassembled WGS sequence"/>
</dbReference>
<dbReference type="GO" id="GO:0000981">
    <property type="term" value="F:DNA-binding transcription factor activity, RNA polymerase II-specific"/>
    <property type="evidence" value="ECO:0007669"/>
    <property type="project" value="InterPro"/>
</dbReference>
<evidence type="ECO:0000259" key="7">
    <source>
        <dbReference type="PROSITE" id="PS50048"/>
    </source>
</evidence>
<dbReference type="PANTHER" id="PTHR37534">
    <property type="entry name" value="TRANSCRIPTIONAL ACTIVATOR PROTEIN UGA3"/>
    <property type="match status" value="1"/>
</dbReference>
<proteinExistence type="predicted"/>
<dbReference type="eggNOG" id="ENOG502QT9U">
    <property type="taxonomic scope" value="Eukaryota"/>
</dbReference>
<evidence type="ECO:0000313" key="9">
    <source>
        <dbReference type="Proteomes" id="UP000019484"/>
    </source>
</evidence>
<sequence>MSPTPEEGDPVVVKDSSIKAEDTPASEASKRQAAKRRTKTGCLTCRKRRIKCGEEKPVCKNCVKAKRECAGYVQPLIYKQQAQAPLTAFPIPTERFLSLQGEGIPPSGFLNLRLPSEQQYLGGYHSLNPSVPPPSQSRPFDASYHALPQLPSSVVPYPDPQAEAVDAWRHSVGPMYHGTSESMGQSVSGPPAAYGHEIAFPTSSFPTDPQSVGQVAIPGSQGFPVPYQRLPSAFPAYPRFAQGHQTPVLFHQPPPPHVQAVTHGSIDDNVARQYSVHGFIQHPYSVRSILPPTSMTAADTELATVDDDLNDPDDPFDVEMDESEMSFQDATDNLTQILDQSGQHSWWNQRPGTSRRVQSGTLAESRPAMTMSPLRDEKNERTFRHFVEITSQCVSIYERHHFSPIAAPARTLWNFTIPAMALSHAALAHAILATGGLHLAKLSNSSEDPAVKHFTYAVRRVGKLLSLPRRRHEIATLATILVLGFYEVLSGDHSRWNLHLSGATKLVLEHDYAGMIRQARRMRQGAKARVNQWTAKFSLTQENYGRVAAIPLALLDDIDWEVDATLISRLTGFTVDYDHQAQPNFESGTCLVDLSEKDVEDLKTKMDLRWWYCKQDVFQSLVSGDPLLMPYEHWRYCPPRGQIGRADNPYATFDHLLLVMARLADFGGKDRSRKQRAVAARGGQWTPPKWLFGPSGAPGAPGAPVGKGKAKSGSSHKSSGPDSGMSGASVKFAGQTATKPSPAPSANEGRVRQTRPGPSQGPGAGPTSSPPMFGMMPPPSEPVQMNSALRAMQASIRDPAYAVSQEPKGASPPRDLEDETSKAFAEHAEIAKAFEIFKRTLGPEFDPLPAPESPIATPFGPALVYRNAAIACTMAFYNVGRILLQRLHPEMHPAAMISAGVTAHLTRDYAQNVGKICAGLYSTQRYGQSGALDPAFGGELMESTFPLLFAGVQYTDAGQRGWTISKLQDVATRCGWRTSAAIAAACEIAWEKMGQAGKAPPYHRTLSRHDKDARVNGARLRGAPAAGQDDGGQQKSAAEAAHESEFVHHDRSLIDRSGSTRVHWALGLLSVEEDIKRMNLENG</sequence>
<feature type="region of interest" description="Disordered" evidence="6">
    <location>
        <begin position="1"/>
        <end position="39"/>
    </location>
</feature>
<reference evidence="8 9" key="1">
    <citation type="submission" date="2013-03" db="EMBL/GenBank/DDBJ databases">
        <title>The Genome Sequence of Capronia coronata CBS 617.96.</title>
        <authorList>
            <consortium name="The Broad Institute Genomics Platform"/>
            <person name="Cuomo C."/>
            <person name="de Hoog S."/>
            <person name="Gorbushina A."/>
            <person name="Walker B."/>
            <person name="Young S.K."/>
            <person name="Zeng Q."/>
            <person name="Gargeya S."/>
            <person name="Fitzgerald M."/>
            <person name="Haas B."/>
            <person name="Abouelleil A."/>
            <person name="Allen A.W."/>
            <person name="Alvarado L."/>
            <person name="Arachchi H.M."/>
            <person name="Berlin A.M."/>
            <person name="Chapman S.B."/>
            <person name="Gainer-Dewar J."/>
            <person name="Goldberg J."/>
            <person name="Griggs A."/>
            <person name="Gujja S."/>
            <person name="Hansen M."/>
            <person name="Howarth C."/>
            <person name="Imamovic A."/>
            <person name="Ireland A."/>
            <person name="Larimer J."/>
            <person name="McCowan C."/>
            <person name="Murphy C."/>
            <person name="Pearson M."/>
            <person name="Poon T.W."/>
            <person name="Priest M."/>
            <person name="Roberts A."/>
            <person name="Saif S."/>
            <person name="Shea T."/>
            <person name="Sisk P."/>
            <person name="Sykes S."/>
            <person name="Wortman J."/>
            <person name="Nusbaum C."/>
            <person name="Birren B."/>
        </authorList>
    </citation>
    <scope>NUCLEOTIDE SEQUENCE [LARGE SCALE GENOMIC DNA]</scope>
    <source>
        <strain evidence="8 9">CBS 617.96</strain>
    </source>
</reference>
<name>W9YLP4_9EURO</name>
<dbReference type="GO" id="GO:0045944">
    <property type="term" value="P:positive regulation of transcription by RNA polymerase II"/>
    <property type="evidence" value="ECO:0007669"/>
    <property type="project" value="TreeGrafter"/>
</dbReference>
<dbReference type="PANTHER" id="PTHR37534:SF23">
    <property type="entry name" value="ZN(II)2CYS6 TRANSCRIPTION FACTOR (EUROFUNG)"/>
    <property type="match status" value="1"/>
</dbReference>
<dbReference type="Pfam" id="PF11951">
    <property type="entry name" value="Fungal_trans_2"/>
    <property type="match status" value="1"/>
</dbReference>
<dbReference type="InterPro" id="IPR036864">
    <property type="entry name" value="Zn2-C6_fun-type_DNA-bd_sf"/>
</dbReference>
<dbReference type="STRING" id="1182541.W9YLP4"/>
<dbReference type="CDD" id="cd00067">
    <property type="entry name" value="GAL4"/>
    <property type="match status" value="1"/>
</dbReference>
<accession>W9YLP4</accession>
<feature type="region of interest" description="Disordered" evidence="6">
    <location>
        <begin position="1021"/>
        <end position="1044"/>
    </location>
</feature>
<evidence type="ECO:0000256" key="3">
    <source>
        <dbReference type="ARBA" id="ARBA00023125"/>
    </source>
</evidence>
<feature type="compositionally biased region" description="Low complexity" evidence="6">
    <location>
        <begin position="766"/>
        <end position="775"/>
    </location>
</feature>
<dbReference type="SMART" id="SM00066">
    <property type="entry name" value="GAL4"/>
    <property type="match status" value="1"/>
</dbReference>
<evidence type="ECO:0000313" key="8">
    <source>
        <dbReference type="EMBL" id="EXJ90600.1"/>
    </source>
</evidence>
<dbReference type="InterPro" id="IPR001138">
    <property type="entry name" value="Zn2Cys6_DnaBD"/>
</dbReference>
<evidence type="ECO:0000256" key="1">
    <source>
        <dbReference type="ARBA" id="ARBA00004123"/>
    </source>
</evidence>
<dbReference type="EMBL" id="AMWN01000003">
    <property type="protein sequence ID" value="EXJ90600.1"/>
    <property type="molecule type" value="Genomic_DNA"/>
</dbReference>
<dbReference type="Gene3D" id="4.10.240.10">
    <property type="entry name" value="Zn(2)-C6 fungal-type DNA-binding domain"/>
    <property type="match status" value="1"/>
</dbReference>
<keyword evidence="3" id="KW-0238">DNA-binding</keyword>
<dbReference type="PROSITE" id="PS50048">
    <property type="entry name" value="ZN2_CY6_FUNGAL_2"/>
    <property type="match status" value="1"/>
</dbReference>
<dbReference type="GO" id="GO:0000976">
    <property type="term" value="F:transcription cis-regulatory region binding"/>
    <property type="evidence" value="ECO:0007669"/>
    <property type="project" value="TreeGrafter"/>
</dbReference>
<feature type="region of interest" description="Disordered" evidence="6">
    <location>
        <begin position="800"/>
        <end position="821"/>
    </location>
</feature>
<organism evidence="8 9">
    <name type="scientific">Capronia coronata CBS 617.96</name>
    <dbReference type="NCBI Taxonomy" id="1182541"/>
    <lineage>
        <taxon>Eukaryota</taxon>
        <taxon>Fungi</taxon>
        <taxon>Dikarya</taxon>
        <taxon>Ascomycota</taxon>
        <taxon>Pezizomycotina</taxon>
        <taxon>Eurotiomycetes</taxon>
        <taxon>Chaetothyriomycetidae</taxon>
        <taxon>Chaetothyriales</taxon>
        <taxon>Herpotrichiellaceae</taxon>
        <taxon>Capronia</taxon>
    </lineage>
</organism>
<protein>
    <recommendedName>
        <fullName evidence="7">Zn(2)-C6 fungal-type domain-containing protein</fullName>
    </recommendedName>
</protein>
<evidence type="ECO:0000256" key="6">
    <source>
        <dbReference type="SAM" id="MobiDB-lite"/>
    </source>
</evidence>
<keyword evidence="5" id="KW-0539">Nucleus</keyword>
<dbReference type="SUPFAM" id="SSF57701">
    <property type="entry name" value="Zn2/Cys6 DNA-binding domain"/>
    <property type="match status" value="1"/>
</dbReference>
<dbReference type="PROSITE" id="PS00463">
    <property type="entry name" value="ZN2_CY6_FUNGAL_1"/>
    <property type="match status" value="1"/>
</dbReference>
<comment type="subcellular location">
    <subcellularLocation>
        <location evidence="1">Nucleus</location>
    </subcellularLocation>
</comment>
<dbReference type="GO" id="GO:0008270">
    <property type="term" value="F:zinc ion binding"/>
    <property type="evidence" value="ECO:0007669"/>
    <property type="project" value="InterPro"/>
</dbReference>
<keyword evidence="4" id="KW-0804">Transcription</keyword>
<evidence type="ECO:0000256" key="2">
    <source>
        <dbReference type="ARBA" id="ARBA00023015"/>
    </source>
</evidence>
<dbReference type="OrthoDB" id="5391043at2759"/>
<feature type="compositionally biased region" description="Low complexity" evidence="6">
    <location>
        <begin position="693"/>
        <end position="724"/>
    </location>
</feature>
<evidence type="ECO:0000256" key="5">
    <source>
        <dbReference type="ARBA" id="ARBA00023242"/>
    </source>
</evidence>
<dbReference type="AlphaFoldDB" id="W9YLP4"/>
<dbReference type="GO" id="GO:0005634">
    <property type="term" value="C:nucleus"/>
    <property type="evidence" value="ECO:0007669"/>
    <property type="project" value="UniProtKB-SubCell"/>
</dbReference>
<dbReference type="RefSeq" id="XP_007722794.1">
    <property type="nucleotide sequence ID" value="XM_007724604.1"/>
</dbReference>
<comment type="caution">
    <text evidence="8">The sequence shown here is derived from an EMBL/GenBank/DDBJ whole genome shotgun (WGS) entry which is preliminary data.</text>
</comment>
<feature type="region of interest" description="Disordered" evidence="6">
    <location>
        <begin position="674"/>
        <end position="783"/>
    </location>
</feature>
<keyword evidence="9" id="KW-1185">Reference proteome</keyword>